<comment type="caution">
    <text evidence="6">The sequence shown here is derived from an EMBL/GenBank/DDBJ whole genome shotgun (WGS) entry which is preliminary data.</text>
</comment>
<dbReference type="Gene3D" id="3.20.20.140">
    <property type="entry name" value="Metal-dependent hydrolases"/>
    <property type="match status" value="1"/>
</dbReference>
<evidence type="ECO:0000256" key="2">
    <source>
        <dbReference type="ARBA" id="ARBA00022722"/>
    </source>
</evidence>
<evidence type="ECO:0000256" key="5">
    <source>
        <dbReference type="PIRSR" id="PIRSR005902-1"/>
    </source>
</evidence>
<dbReference type="CDD" id="cd01310">
    <property type="entry name" value="TatD_DNAse"/>
    <property type="match status" value="1"/>
</dbReference>
<keyword evidence="2" id="KW-0540">Nuclease</keyword>
<dbReference type="SUPFAM" id="SSF51556">
    <property type="entry name" value="Metallo-dependent hydrolases"/>
    <property type="match status" value="1"/>
</dbReference>
<reference evidence="6" key="1">
    <citation type="journal article" date="2020" name="bioRxiv">
        <title>Comparative genomics of Chlamydomonas.</title>
        <authorList>
            <person name="Craig R.J."/>
            <person name="Hasan A.R."/>
            <person name="Ness R.W."/>
            <person name="Keightley P.D."/>
        </authorList>
    </citation>
    <scope>NUCLEOTIDE SEQUENCE</scope>
    <source>
        <strain evidence="6">CCAP 11/70</strain>
    </source>
</reference>
<feature type="binding site" evidence="5">
    <location>
        <position position="184"/>
    </location>
    <ligand>
        <name>a divalent metal cation</name>
        <dbReference type="ChEBI" id="CHEBI:60240"/>
        <label>2</label>
    </ligand>
</feature>
<dbReference type="EMBL" id="JAEHOE010000033">
    <property type="protein sequence ID" value="KAG2494042.1"/>
    <property type="molecule type" value="Genomic_DNA"/>
</dbReference>
<dbReference type="PANTHER" id="PTHR10060:SF15">
    <property type="entry name" value="DEOXYRIBONUCLEASE TATDN1"/>
    <property type="match status" value="1"/>
</dbReference>
<protein>
    <submittedName>
        <fullName evidence="6">Uncharacterized protein</fullName>
    </submittedName>
</protein>
<dbReference type="FunFam" id="3.20.20.140:FF:000040">
    <property type="entry name" value="Putative tatD related deoxyribonuclease"/>
    <property type="match status" value="1"/>
</dbReference>
<name>A0A835XZT2_9CHLO</name>
<feature type="binding site" evidence="5">
    <location>
        <position position="233"/>
    </location>
    <ligand>
        <name>a divalent metal cation</name>
        <dbReference type="ChEBI" id="CHEBI:60240"/>
        <label>1</label>
    </ligand>
</feature>
<keyword evidence="7" id="KW-1185">Reference proteome</keyword>
<dbReference type="InterPro" id="IPR032466">
    <property type="entry name" value="Metal_Hydrolase"/>
</dbReference>
<evidence type="ECO:0000313" key="7">
    <source>
        <dbReference type="Proteomes" id="UP000612055"/>
    </source>
</evidence>
<sequence length="319" mass="34102">MAASIMKFIDIGANLLDSMYQGEYNDKSYHPPDLPAVLERAWASGLERLVITAGSLAEARRALELAQTDDRLFCTVGCHPTRCGEFEAHPGGPEAYLEALLAVLREGQALGKVVAVGECGLDYDRLHFCDAETQKKYFAMQFRLAEASGLPMFLHLRAAADDFLSLLSAHAGSLPGGAVRGVVHSFDGTAEEAARVLEHPGLYIGLNGCSLKTEANLEVVAGLPPGRIMLETDCPWCEIRPTHAGRKHLSPASLAGPSGAKDRKKFAEGCQVKSRNEPANIRQVLEVVAGAQGRSDPEGLAALAATIHASTAAVFFPQR</sequence>
<dbReference type="InterPro" id="IPR001130">
    <property type="entry name" value="TatD-like"/>
</dbReference>
<dbReference type="PIRSF" id="PIRSF005902">
    <property type="entry name" value="DNase_TatD"/>
    <property type="match status" value="1"/>
</dbReference>
<gene>
    <name evidence="6" type="ORF">HYH03_007688</name>
</gene>
<feature type="binding site" evidence="5">
    <location>
        <position position="155"/>
    </location>
    <ligand>
        <name>a divalent metal cation</name>
        <dbReference type="ChEBI" id="CHEBI:60240"/>
        <label>2</label>
    </ligand>
</feature>
<dbReference type="InterPro" id="IPR050891">
    <property type="entry name" value="TatD-type_Hydrolase"/>
</dbReference>
<comment type="similarity">
    <text evidence="1">Belongs to the metallo-dependent hydrolases superfamily. TatD-type hydrolase family.</text>
</comment>
<proteinExistence type="inferred from homology"/>
<keyword evidence="4" id="KW-0378">Hydrolase</keyword>
<dbReference type="OrthoDB" id="6079689at2759"/>
<dbReference type="AlphaFoldDB" id="A0A835XZT2"/>
<accession>A0A835XZT2</accession>
<dbReference type="PROSITE" id="PS01090">
    <property type="entry name" value="TATD_2"/>
    <property type="match status" value="1"/>
</dbReference>
<feature type="binding site" evidence="5">
    <location>
        <position position="118"/>
    </location>
    <ligand>
        <name>a divalent metal cation</name>
        <dbReference type="ChEBI" id="CHEBI:60240"/>
        <label>1</label>
    </ligand>
</feature>
<evidence type="ECO:0000256" key="3">
    <source>
        <dbReference type="ARBA" id="ARBA00022723"/>
    </source>
</evidence>
<evidence type="ECO:0000256" key="1">
    <source>
        <dbReference type="ARBA" id="ARBA00009275"/>
    </source>
</evidence>
<dbReference type="PANTHER" id="PTHR10060">
    <property type="entry name" value="TATD FAMILY DEOXYRIBONUCLEASE"/>
    <property type="match status" value="1"/>
</dbReference>
<evidence type="ECO:0000256" key="4">
    <source>
        <dbReference type="ARBA" id="ARBA00022801"/>
    </source>
</evidence>
<organism evidence="6 7">
    <name type="scientific">Edaphochlamys debaryana</name>
    <dbReference type="NCBI Taxonomy" id="47281"/>
    <lineage>
        <taxon>Eukaryota</taxon>
        <taxon>Viridiplantae</taxon>
        <taxon>Chlorophyta</taxon>
        <taxon>core chlorophytes</taxon>
        <taxon>Chlorophyceae</taxon>
        <taxon>CS clade</taxon>
        <taxon>Chlamydomonadales</taxon>
        <taxon>Chlamydomonadales incertae sedis</taxon>
        <taxon>Edaphochlamys</taxon>
    </lineage>
</organism>
<evidence type="ECO:0000313" key="6">
    <source>
        <dbReference type="EMBL" id="KAG2494042.1"/>
    </source>
</evidence>
<dbReference type="Pfam" id="PF01026">
    <property type="entry name" value="TatD_DNase"/>
    <property type="match status" value="1"/>
</dbReference>
<dbReference type="GO" id="GO:0005829">
    <property type="term" value="C:cytosol"/>
    <property type="evidence" value="ECO:0007669"/>
    <property type="project" value="TreeGrafter"/>
</dbReference>
<dbReference type="GO" id="GO:0008296">
    <property type="term" value="F:3'-5'-DNA exonuclease activity"/>
    <property type="evidence" value="ECO:0007669"/>
    <property type="project" value="TreeGrafter"/>
</dbReference>
<keyword evidence="3 5" id="KW-0479">Metal-binding</keyword>
<dbReference type="GO" id="GO:0046872">
    <property type="term" value="F:metal ion binding"/>
    <property type="evidence" value="ECO:0007669"/>
    <property type="project" value="UniProtKB-KW"/>
</dbReference>
<dbReference type="PROSITE" id="PS01091">
    <property type="entry name" value="TATD_3"/>
    <property type="match status" value="1"/>
</dbReference>
<dbReference type="Proteomes" id="UP000612055">
    <property type="component" value="Unassembled WGS sequence"/>
</dbReference>
<dbReference type="InterPro" id="IPR018228">
    <property type="entry name" value="DNase_TatD-rel_CS"/>
</dbReference>